<sequence>MVRQAKQLAVAITELVETPDEVDGIRFQRGAQLVLDRSMTPEDLGGGIRVFRRLRDMMIPYTPT</sequence>
<gene>
    <name evidence="1" type="ORF">C7451_12336</name>
</gene>
<comment type="caution">
    <text evidence="1">The sequence shown here is derived from an EMBL/GenBank/DDBJ whole genome shotgun (WGS) entry which is preliminary data.</text>
</comment>
<dbReference type="EMBL" id="QJJM01000023">
    <property type="protein sequence ID" value="PXW67900.1"/>
    <property type="molecule type" value="Genomic_DNA"/>
</dbReference>
<dbReference type="Proteomes" id="UP000248014">
    <property type="component" value="Unassembled WGS sequence"/>
</dbReference>
<proteinExistence type="predicted"/>
<reference evidence="1 2" key="1">
    <citation type="submission" date="2018-05" db="EMBL/GenBank/DDBJ databases">
        <title>Genomic Encyclopedia of Type Strains, Phase IV (KMG-IV): sequencing the most valuable type-strain genomes for metagenomic binning, comparative biology and taxonomic classification.</title>
        <authorList>
            <person name="Goeker M."/>
        </authorList>
    </citation>
    <scope>NUCLEOTIDE SEQUENCE [LARGE SCALE GENOMIC DNA]</scope>
    <source>
        <strain evidence="1 2">DSM 3183</strain>
    </source>
</reference>
<evidence type="ECO:0000313" key="1">
    <source>
        <dbReference type="EMBL" id="PXW67900.1"/>
    </source>
</evidence>
<evidence type="ECO:0000313" key="2">
    <source>
        <dbReference type="Proteomes" id="UP000248014"/>
    </source>
</evidence>
<keyword evidence="2" id="KW-1185">Reference proteome</keyword>
<dbReference type="AlphaFoldDB" id="A0A2V3UNJ0"/>
<organism evidence="1 2">
    <name type="scientific">Blastomonas natatoria</name>
    <dbReference type="NCBI Taxonomy" id="34015"/>
    <lineage>
        <taxon>Bacteria</taxon>
        <taxon>Pseudomonadati</taxon>
        <taxon>Pseudomonadota</taxon>
        <taxon>Alphaproteobacteria</taxon>
        <taxon>Sphingomonadales</taxon>
        <taxon>Sphingomonadaceae</taxon>
        <taxon>Blastomonas</taxon>
    </lineage>
</organism>
<protein>
    <submittedName>
        <fullName evidence="1">Uncharacterized protein</fullName>
    </submittedName>
</protein>
<accession>A0A2V3UNJ0</accession>
<name>A0A2V3UNJ0_9SPHN</name>